<gene>
    <name evidence="1" type="ORF">METZ01_LOCUS465146</name>
</gene>
<sequence>MTVEYAFEEDAGGVLSVLGTEIAYQTWSYGSWSNVYEYKGNYFIE</sequence>
<accession>A0A383AX60</accession>
<dbReference type="AlphaFoldDB" id="A0A383AX60"/>
<name>A0A383AX60_9ZZZZ</name>
<protein>
    <submittedName>
        <fullName evidence="1">Uncharacterized protein</fullName>
    </submittedName>
</protein>
<proteinExistence type="predicted"/>
<evidence type="ECO:0000313" key="1">
    <source>
        <dbReference type="EMBL" id="SVE12292.1"/>
    </source>
</evidence>
<dbReference type="EMBL" id="UINC01195635">
    <property type="protein sequence ID" value="SVE12292.1"/>
    <property type="molecule type" value="Genomic_DNA"/>
</dbReference>
<reference evidence="1" key="1">
    <citation type="submission" date="2018-05" db="EMBL/GenBank/DDBJ databases">
        <authorList>
            <person name="Lanie J.A."/>
            <person name="Ng W.-L."/>
            <person name="Kazmierczak K.M."/>
            <person name="Andrzejewski T.M."/>
            <person name="Davidsen T.M."/>
            <person name="Wayne K.J."/>
            <person name="Tettelin H."/>
            <person name="Glass J.I."/>
            <person name="Rusch D."/>
            <person name="Podicherti R."/>
            <person name="Tsui H.-C.T."/>
            <person name="Winkler M.E."/>
        </authorList>
    </citation>
    <scope>NUCLEOTIDE SEQUENCE</scope>
</reference>
<organism evidence="1">
    <name type="scientific">marine metagenome</name>
    <dbReference type="NCBI Taxonomy" id="408172"/>
    <lineage>
        <taxon>unclassified sequences</taxon>
        <taxon>metagenomes</taxon>
        <taxon>ecological metagenomes</taxon>
    </lineage>
</organism>